<organism evidence="3 4">
    <name type="scientific">Sesamum alatum</name>
    <dbReference type="NCBI Taxonomy" id="300844"/>
    <lineage>
        <taxon>Eukaryota</taxon>
        <taxon>Viridiplantae</taxon>
        <taxon>Streptophyta</taxon>
        <taxon>Embryophyta</taxon>
        <taxon>Tracheophyta</taxon>
        <taxon>Spermatophyta</taxon>
        <taxon>Magnoliopsida</taxon>
        <taxon>eudicotyledons</taxon>
        <taxon>Gunneridae</taxon>
        <taxon>Pentapetalae</taxon>
        <taxon>asterids</taxon>
        <taxon>lamiids</taxon>
        <taxon>Lamiales</taxon>
        <taxon>Pedaliaceae</taxon>
        <taxon>Sesamum</taxon>
    </lineage>
</organism>
<feature type="chain" id="PRO_5042084795" description="Reverse transcriptase zinc-binding domain-containing protein" evidence="1">
    <location>
        <begin position="17"/>
        <end position="166"/>
    </location>
</feature>
<evidence type="ECO:0000313" key="3">
    <source>
        <dbReference type="EMBL" id="KAK4425175.1"/>
    </source>
</evidence>
<accession>A0AAE1Y7U3</accession>
<reference evidence="3" key="1">
    <citation type="submission" date="2020-06" db="EMBL/GenBank/DDBJ databases">
        <authorList>
            <person name="Li T."/>
            <person name="Hu X."/>
            <person name="Zhang T."/>
            <person name="Song X."/>
            <person name="Zhang H."/>
            <person name="Dai N."/>
            <person name="Sheng W."/>
            <person name="Hou X."/>
            <person name="Wei L."/>
        </authorList>
    </citation>
    <scope>NUCLEOTIDE SEQUENCE</scope>
    <source>
        <strain evidence="3">3651</strain>
        <tissue evidence="3">Leaf</tissue>
    </source>
</reference>
<dbReference type="Proteomes" id="UP001293254">
    <property type="component" value="Unassembled WGS sequence"/>
</dbReference>
<evidence type="ECO:0000259" key="2">
    <source>
        <dbReference type="Pfam" id="PF13966"/>
    </source>
</evidence>
<dbReference type="AlphaFoldDB" id="A0AAE1Y7U3"/>
<keyword evidence="4" id="KW-1185">Reference proteome</keyword>
<comment type="caution">
    <text evidence="3">The sequence shown here is derived from an EMBL/GenBank/DDBJ whole genome shotgun (WGS) entry which is preliminary data.</text>
</comment>
<evidence type="ECO:0000313" key="4">
    <source>
        <dbReference type="Proteomes" id="UP001293254"/>
    </source>
</evidence>
<name>A0AAE1Y7U3_9LAMI</name>
<evidence type="ECO:0000256" key="1">
    <source>
        <dbReference type="SAM" id="SignalP"/>
    </source>
</evidence>
<feature type="signal peptide" evidence="1">
    <location>
        <begin position="1"/>
        <end position="16"/>
    </location>
</feature>
<keyword evidence="1" id="KW-0732">Signal</keyword>
<feature type="domain" description="Reverse transcriptase zinc-binding" evidence="2">
    <location>
        <begin position="13"/>
        <end position="97"/>
    </location>
</feature>
<sequence>MHWWLVFFMVCKVAHLYENLAEHSSSPCTGGWSFLWRARLPGHIKHFGWRLSSNALPVCSNLLRRPIELKNLHPICGCWGEDEEHSILWCSYARQCWALIDTPWAVTSVWNGSAEQWLRRLYDQEQFQLALTLAWGIWGHRNRLFFEGVEQSPVYLVQFVLKWISN</sequence>
<proteinExistence type="predicted"/>
<gene>
    <name evidence="3" type="ORF">Salat_1711400</name>
</gene>
<dbReference type="Pfam" id="PF13966">
    <property type="entry name" value="zf-RVT"/>
    <property type="match status" value="1"/>
</dbReference>
<dbReference type="EMBL" id="JACGWO010000006">
    <property type="protein sequence ID" value="KAK4425175.1"/>
    <property type="molecule type" value="Genomic_DNA"/>
</dbReference>
<reference evidence="3" key="2">
    <citation type="journal article" date="2024" name="Plant">
        <title>Genomic evolution and insights into agronomic trait innovations of Sesamum species.</title>
        <authorList>
            <person name="Miao H."/>
            <person name="Wang L."/>
            <person name="Qu L."/>
            <person name="Liu H."/>
            <person name="Sun Y."/>
            <person name="Le M."/>
            <person name="Wang Q."/>
            <person name="Wei S."/>
            <person name="Zheng Y."/>
            <person name="Lin W."/>
            <person name="Duan Y."/>
            <person name="Cao H."/>
            <person name="Xiong S."/>
            <person name="Wang X."/>
            <person name="Wei L."/>
            <person name="Li C."/>
            <person name="Ma Q."/>
            <person name="Ju M."/>
            <person name="Zhao R."/>
            <person name="Li G."/>
            <person name="Mu C."/>
            <person name="Tian Q."/>
            <person name="Mei H."/>
            <person name="Zhang T."/>
            <person name="Gao T."/>
            <person name="Zhang H."/>
        </authorList>
    </citation>
    <scope>NUCLEOTIDE SEQUENCE</scope>
    <source>
        <strain evidence="3">3651</strain>
    </source>
</reference>
<protein>
    <recommendedName>
        <fullName evidence="2">Reverse transcriptase zinc-binding domain-containing protein</fullName>
    </recommendedName>
</protein>
<dbReference type="InterPro" id="IPR026960">
    <property type="entry name" value="RVT-Znf"/>
</dbReference>